<dbReference type="RefSeq" id="WP_310345147.1">
    <property type="nucleotide sequence ID" value="NZ_JAVDXO010000009.1"/>
</dbReference>
<protein>
    <submittedName>
        <fullName evidence="3">General secretion pathway protein C</fullName>
    </submittedName>
</protein>
<gene>
    <name evidence="3" type="ORF">J2X15_003512</name>
</gene>
<feature type="signal peptide" evidence="2">
    <location>
        <begin position="1"/>
        <end position="27"/>
    </location>
</feature>
<evidence type="ECO:0000313" key="3">
    <source>
        <dbReference type="EMBL" id="MDR7308203.1"/>
    </source>
</evidence>
<evidence type="ECO:0000256" key="1">
    <source>
        <dbReference type="SAM" id="MobiDB-lite"/>
    </source>
</evidence>
<dbReference type="Proteomes" id="UP001268089">
    <property type="component" value="Unassembled WGS sequence"/>
</dbReference>
<accession>A0ABU1ZRN3</accession>
<feature type="region of interest" description="Disordered" evidence="1">
    <location>
        <begin position="150"/>
        <end position="172"/>
    </location>
</feature>
<proteinExistence type="predicted"/>
<sequence length="172" mass="16652">MAAFVLAALAAASAAVWGLRVAAPVQASSIAAVAAPVVPPDAVAVTRALGGAAAAVDASAGAQAAPVLESARFALMGVVGQPHANGAALVSVDGKPAKPYTVGGNVVDGWTLQSVQGRRATLARNGAEMVLELPALLPAATLPVVSAQSASGKSADADAKGPSMEIKGKMAP</sequence>
<evidence type="ECO:0000256" key="2">
    <source>
        <dbReference type="SAM" id="SignalP"/>
    </source>
</evidence>
<dbReference type="Gene3D" id="2.30.30.830">
    <property type="match status" value="1"/>
</dbReference>
<dbReference type="EMBL" id="JAVDXO010000009">
    <property type="protein sequence ID" value="MDR7308203.1"/>
    <property type="molecule type" value="Genomic_DNA"/>
</dbReference>
<comment type="caution">
    <text evidence="3">The sequence shown here is derived from an EMBL/GenBank/DDBJ whole genome shotgun (WGS) entry which is preliminary data.</text>
</comment>
<reference evidence="3 4" key="1">
    <citation type="submission" date="2023-07" db="EMBL/GenBank/DDBJ databases">
        <title>Sorghum-associated microbial communities from plants grown in Nebraska, USA.</title>
        <authorList>
            <person name="Schachtman D."/>
        </authorList>
    </citation>
    <scope>NUCLEOTIDE SEQUENCE [LARGE SCALE GENOMIC DNA]</scope>
    <source>
        <strain evidence="3 4">BE308</strain>
    </source>
</reference>
<keyword evidence="4" id="KW-1185">Reference proteome</keyword>
<organism evidence="3 4">
    <name type="scientific">Rhodoferax saidenbachensis</name>
    <dbReference type="NCBI Taxonomy" id="1484693"/>
    <lineage>
        <taxon>Bacteria</taxon>
        <taxon>Pseudomonadati</taxon>
        <taxon>Pseudomonadota</taxon>
        <taxon>Betaproteobacteria</taxon>
        <taxon>Burkholderiales</taxon>
        <taxon>Comamonadaceae</taxon>
        <taxon>Rhodoferax</taxon>
    </lineage>
</organism>
<keyword evidence="2" id="KW-0732">Signal</keyword>
<feature type="chain" id="PRO_5046353421" evidence="2">
    <location>
        <begin position="28"/>
        <end position="172"/>
    </location>
</feature>
<name>A0ABU1ZRN3_9BURK</name>
<evidence type="ECO:0000313" key="4">
    <source>
        <dbReference type="Proteomes" id="UP001268089"/>
    </source>
</evidence>